<dbReference type="InterPro" id="IPR029398">
    <property type="entry name" value="PolB_thumb"/>
</dbReference>
<dbReference type="Gene3D" id="3.30.460.10">
    <property type="entry name" value="Beta Polymerase, domain 2"/>
    <property type="match status" value="1"/>
</dbReference>
<feature type="region of interest" description="Disordered" evidence="6">
    <location>
        <begin position="791"/>
        <end position="813"/>
    </location>
</feature>
<feature type="compositionally biased region" description="Low complexity" evidence="6">
    <location>
        <begin position="128"/>
        <end position="137"/>
    </location>
</feature>
<dbReference type="Gene3D" id="1.10.150.110">
    <property type="entry name" value="DNA polymerase beta, N-terminal domain-like"/>
    <property type="match status" value="1"/>
</dbReference>
<sequence>MLLFRPTLLLSAAKRTAASANARRPAKRAVVAAATTSPAATSVPPPVRPAKRPVVPSPTPAPPPPRPSKKPVAQAGAPAPVAPPSPRPVKRPVVATAAPTPPTPRPVKKPPAAPAQTPAPPPPRPSKKPVAQAGAPAPVAPPSPRPVKRPVVATAAPTPPTPRPVKKPPAAPAQTPAPPPSRPSKKPVAQAGAPAPVAPPSSRPVKRPVVAAAAPTPPTPRPVKKPPAAPAASAPPSPKPAKKQAAAAASAPVSPRPVKQPTGTRARSQPKKPATKAKSPPAPPPAALPAPAPAAVPVTPKIKPTDFVPDYRERVLQIFQQLAEINKALDERYKASSYVVAVERLKRNDYIYMNFPPNIMPPGVNDEERKRLVAKVKNTTAMGDKLREKIVEILTTGDLAELHLLQQTPLIRAVRELTQVHGVGPRTAVIFFKKHGLKTVEELRKRVEEQEANEGGKGGSGDKSALKLTEAQRLGLKYYSDITQRIPHAEVRLHEAFLKLRLRKYLGKSYELAICGSYRRRLATSGDIDVLITRKIAADEGATPQGASEETSREKDGSLKVEKQLEPQEVLAAFVSALKEERYIEATLAQGATKFMGVSRLKSYKYNAGTANPRMYPARRLDIRFVEPECFPAALLYFTGSKNFNVVMRAEAIKRNFILNEYGLFRNDATGNEPTSSSETGGRVAGDGADKGAIRGRWSAEAFQKLVRANYYSAKSPAFVGTIEDAVDDEKDGEAAVGKNAKGSSATSRKQKQQQAKELAALWREVEARRVKVKHEREIFAALGMAYVHPEKRDVGTKTEGNVVGADKKRRSK</sequence>
<dbReference type="Gene3D" id="1.10.150.20">
    <property type="entry name" value="5' to 3' exonuclease, C-terminal subdomain"/>
    <property type="match status" value="1"/>
</dbReference>
<feature type="compositionally biased region" description="Pro residues" evidence="6">
    <location>
        <begin position="215"/>
        <end position="239"/>
    </location>
</feature>
<evidence type="ECO:0000259" key="8">
    <source>
        <dbReference type="SMART" id="SM00483"/>
    </source>
</evidence>
<feature type="compositionally biased region" description="Polar residues" evidence="6">
    <location>
        <begin position="669"/>
        <end position="680"/>
    </location>
</feature>
<protein>
    <submittedName>
        <fullName evidence="9">Mitochondrial DNA polymerase beta-PAK, putative</fullName>
        <ecNumber evidence="9">2.7.7.7</ecNumber>
    </submittedName>
</protein>
<feature type="chain" id="PRO_5003005779" evidence="7">
    <location>
        <begin position="19"/>
        <end position="813"/>
    </location>
</feature>
<dbReference type="AlphaFoldDB" id="C9ZPC9"/>
<feature type="region of interest" description="Disordered" evidence="6">
    <location>
        <begin position="669"/>
        <end position="688"/>
    </location>
</feature>
<feature type="region of interest" description="Disordered" evidence="6">
    <location>
        <begin position="15"/>
        <end position="300"/>
    </location>
</feature>
<dbReference type="GO" id="GO:0003677">
    <property type="term" value="F:DNA binding"/>
    <property type="evidence" value="ECO:0007669"/>
    <property type="project" value="InterPro"/>
</dbReference>
<evidence type="ECO:0000256" key="2">
    <source>
        <dbReference type="ARBA" id="ARBA00022679"/>
    </source>
</evidence>
<feature type="domain" description="DNA-directed DNA polymerase X" evidence="8">
    <location>
        <begin position="310"/>
        <end position="794"/>
    </location>
</feature>
<feature type="active site" description="Nucleophile; Schiff-base intermediate with DNA; for 5'-dRP lyase activity" evidence="5">
    <location>
        <position position="389"/>
    </location>
</feature>
<dbReference type="InterPro" id="IPR027421">
    <property type="entry name" value="DNA_pol_lamdba_lyase_dom_sf"/>
</dbReference>
<feature type="compositionally biased region" description="Low complexity" evidence="6">
    <location>
        <begin position="15"/>
        <end position="42"/>
    </location>
</feature>
<reference evidence="10" key="1">
    <citation type="journal article" date="2010" name="PLoS Negl. Trop. Dis.">
        <title>The genome sequence of Trypanosoma brucei gambiense, causative agent of chronic human african trypanosomiasis.</title>
        <authorList>
            <person name="Jackson A.P."/>
            <person name="Sanders M."/>
            <person name="Berry A."/>
            <person name="McQuillan J."/>
            <person name="Aslett M.A."/>
            <person name="Quail M.A."/>
            <person name="Chukualim B."/>
            <person name="Capewell P."/>
            <person name="MacLeod A."/>
            <person name="Melville S.E."/>
            <person name="Gibson W."/>
            <person name="Barry J.D."/>
            <person name="Berriman M."/>
            <person name="Hertz-Fowler C."/>
        </authorList>
    </citation>
    <scope>NUCLEOTIDE SEQUENCE [LARGE SCALE GENOMIC DNA]</scope>
    <source>
        <strain evidence="10">MHOM/CI/86/DAL972</strain>
    </source>
</reference>
<feature type="compositionally biased region" description="Pro residues" evidence="6">
    <location>
        <begin position="280"/>
        <end position="294"/>
    </location>
</feature>
<dbReference type="VEuPathDB" id="TriTrypDB:Tbg972.5.3950"/>
<dbReference type="Pfam" id="PF14792">
    <property type="entry name" value="DNA_pol_B_palm"/>
    <property type="match status" value="1"/>
</dbReference>
<feature type="compositionally biased region" description="Pro residues" evidence="6">
    <location>
        <begin position="55"/>
        <end position="66"/>
    </location>
</feature>
<dbReference type="InterPro" id="IPR037160">
    <property type="entry name" value="DNA_Pol_thumb_sf"/>
</dbReference>
<dbReference type="GO" id="GO:0003887">
    <property type="term" value="F:DNA-directed DNA polymerase activity"/>
    <property type="evidence" value="ECO:0007669"/>
    <property type="project" value="UniProtKB-EC"/>
</dbReference>
<name>C9ZPC9_TRYB9</name>
<dbReference type="PRINTS" id="PR01217">
    <property type="entry name" value="PRICHEXTENSN"/>
</dbReference>
<gene>
    <name evidence="9" type="ORF">TbgDal_V3950</name>
</gene>
<evidence type="ECO:0000256" key="7">
    <source>
        <dbReference type="SAM" id="SignalP"/>
    </source>
</evidence>
<dbReference type="KEGG" id="tbg:TbgDal_V3950"/>
<dbReference type="GO" id="GO:0006303">
    <property type="term" value="P:double-strand break repair via nonhomologous end joining"/>
    <property type="evidence" value="ECO:0007669"/>
    <property type="project" value="TreeGrafter"/>
</dbReference>
<dbReference type="OrthoDB" id="205514at2759"/>
<feature type="region of interest" description="Disordered" evidence="6">
    <location>
        <begin position="734"/>
        <end position="753"/>
    </location>
</feature>
<dbReference type="InterPro" id="IPR002054">
    <property type="entry name" value="DNA-dir_DNA_pol_X"/>
</dbReference>
<evidence type="ECO:0000256" key="4">
    <source>
        <dbReference type="ARBA" id="ARBA00022705"/>
    </source>
</evidence>
<dbReference type="SUPFAM" id="SSF81585">
    <property type="entry name" value="PsbU/PolX domain-like"/>
    <property type="match status" value="1"/>
</dbReference>
<keyword evidence="1" id="KW-0237">DNA synthesis</keyword>
<dbReference type="PANTHER" id="PTHR11276:SF28">
    <property type="entry name" value="DNA POLYMERASE LAMBDA"/>
    <property type="match status" value="1"/>
</dbReference>
<evidence type="ECO:0000256" key="6">
    <source>
        <dbReference type="SAM" id="MobiDB-lite"/>
    </source>
</evidence>
<dbReference type="SMART" id="SM00483">
    <property type="entry name" value="POLXc"/>
    <property type="match status" value="1"/>
</dbReference>
<keyword evidence="2 9" id="KW-0808">Transferase</keyword>
<feature type="compositionally biased region" description="Low complexity" evidence="6">
    <location>
        <begin position="243"/>
        <end position="259"/>
    </location>
</feature>
<dbReference type="InterPro" id="IPR022312">
    <property type="entry name" value="DNA_pol_X"/>
</dbReference>
<accession>C9ZPC9</accession>
<dbReference type="RefSeq" id="XP_011773544.1">
    <property type="nucleotide sequence ID" value="XM_011775242.1"/>
</dbReference>
<proteinExistence type="predicted"/>
<dbReference type="Pfam" id="PF14791">
    <property type="entry name" value="DNA_pol_B_thumb"/>
    <property type="match status" value="2"/>
</dbReference>
<dbReference type="PANTHER" id="PTHR11276">
    <property type="entry name" value="DNA POLYMERASE TYPE-X FAMILY MEMBER"/>
    <property type="match status" value="1"/>
</dbReference>
<feature type="compositionally biased region" description="Pro residues" evidence="6">
    <location>
        <begin position="99"/>
        <end position="124"/>
    </location>
</feature>
<evidence type="ECO:0000256" key="5">
    <source>
        <dbReference type="PIRSR" id="PIRSR622312-50"/>
    </source>
</evidence>
<feature type="compositionally biased region" description="Low complexity" evidence="6">
    <location>
        <begin position="186"/>
        <end position="195"/>
    </location>
</feature>
<keyword evidence="3 9" id="KW-0548">Nucleotidyltransferase</keyword>
<keyword evidence="4" id="KW-0235">DNA replication</keyword>
<dbReference type="InterPro" id="IPR028207">
    <property type="entry name" value="DNA_pol_B_palm_palm"/>
</dbReference>
<evidence type="ECO:0000256" key="3">
    <source>
        <dbReference type="ARBA" id="ARBA00022695"/>
    </source>
</evidence>
<feature type="compositionally biased region" description="Pro residues" evidence="6">
    <location>
        <begin position="157"/>
        <end position="182"/>
    </location>
</feature>
<dbReference type="SUPFAM" id="SSF81301">
    <property type="entry name" value="Nucleotidyltransferase"/>
    <property type="match status" value="1"/>
</dbReference>
<feature type="compositionally biased region" description="Low complexity" evidence="6">
    <location>
        <begin position="70"/>
        <end position="79"/>
    </location>
</feature>
<dbReference type="SUPFAM" id="SSF47802">
    <property type="entry name" value="DNA polymerase beta, N-terminal domain-like"/>
    <property type="match status" value="1"/>
</dbReference>
<keyword evidence="7" id="KW-0732">Signal</keyword>
<evidence type="ECO:0000313" key="9">
    <source>
        <dbReference type="EMBL" id="CBH11257.1"/>
    </source>
</evidence>
<dbReference type="InterPro" id="IPR043519">
    <property type="entry name" value="NT_sf"/>
</dbReference>
<dbReference type="EMBL" id="FN554968">
    <property type="protein sequence ID" value="CBH11257.1"/>
    <property type="molecule type" value="Genomic_DNA"/>
</dbReference>
<dbReference type="Gene3D" id="3.30.210.10">
    <property type="entry name" value="DNA polymerase, thumb domain"/>
    <property type="match status" value="1"/>
</dbReference>
<dbReference type="EC" id="2.7.7.7" evidence="9"/>
<dbReference type="GeneID" id="23861398"/>
<dbReference type="Proteomes" id="UP000002316">
    <property type="component" value="Chromosome 5"/>
</dbReference>
<evidence type="ECO:0000256" key="1">
    <source>
        <dbReference type="ARBA" id="ARBA00022634"/>
    </source>
</evidence>
<organism evidence="9 10">
    <name type="scientific">Trypanosoma brucei gambiense (strain MHOM/CI/86/DAL972)</name>
    <dbReference type="NCBI Taxonomy" id="679716"/>
    <lineage>
        <taxon>Eukaryota</taxon>
        <taxon>Discoba</taxon>
        <taxon>Euglenozoa</taxon>
        <taxon>Kinetoplastea</taxon>
        <taxon>Metakinetoplastina</taxon>
        <taxon>Trypanosomatida</taxon>
        <taxon>Trypanosomatidae</taxon>
        <taxon>Trypanosoma</taxon>
    </lineage>
</organism>
<dbReference type="CDD" id="cd00141">
    <property type="entry name" value="NT_POLXc"/>
    <property type="match status" value="1"/>
</dbReference>
<feature type="signal peptide" evidence="7">
    <location>
        <begin position="1"/>
        <end position="18"/>
    </location>
</feature>
<dbReference type="GO" id="GO:0005634">
    <property type="term" value="C:nucleus"/>
    <property type="evidence" value="ECO:0007669"/>
    <property type="project" value="TreeGrafter"/>
</dbReference>
<evidence type="ECO:0000313" key="10">
    <source>
        <dbReference type="Proteomes" id="UP000002316"/>
    </source>
</evidence>